<evidence type="ECO:0000313" key="1">
    <source>
        <dbReference type="EMBL" id="CAG8720174.1"/>
    </source>
</evidence>
<comment type="caution">
    <text evidence="1">The sequence shown here is derived from an EMBL/GenBank/DDBJ whole genome shotgun (WGS) entry which is preliminary data.</text>
</comment>
<protein>
    <submittedName>
        <fullName evidence="1">45209_t:CDS:1</fullName>
    </submittedName>
</protein>
<dbReference type="Proteomes" id="UP000789901">
    <property type="component" value="Unassembled WGS sequence"/>
</dbReference>
<name>A0ABN7V2S3_GIGMA</name>
<sequence>KDTNRLKNSLFYHDKLGQYEQRNGIEIEKQALQPRRLIQKENFSRNQPINEQTHLKRPFQGSNNIRIAEKDKNTRNFSQYNHHKRVWKPKEDKAQLVEKADIINSKIITESDYGAPLINLDLKTLRNYSKSNQPSWKELDNTMDNLNRMWDSFEEGILFAAK</sequence>
<reference evidence="1 2" key="1">
    <citation type="submission" date="2021-06" db="EMBL/GenBank/DDBJ databases">
        <authorList>
            <person name="Kallberg Y."/>
            <person name="Tangrot J."/>
            <person name="Rosling A."/>
        </authorList>
    </citation>
    <scope>NUCLEOTIDE SEQUENCE [LARGE SCALE GENOMIC DNA]</scope>
    <source>
        <strain evidence="1 2">120-4 pot B 10/14</strain>
    </source>
</reference>
<organism evidence="1 2">
    <name type="scientific">Gigaspora margarita</name>
    <dbReference type="NCBI Taxonomy" id="4874"/>
    <lineage>
        <taxon>Eukaryota</taxon>
        <taxon>Fungi</taxon>
        <taxon>Fungi incertae sedis</taxon>
        <taxon>Mucoromycota</taxon>
        <taxon>Glomeromycotina</taxon>
        <taxon>Glomeromycetes</taxon>
        <taxon>Diversisporales</taxon>
        <taxon>Gigasporaceae</taxon>
        <taxon>Gigaspora</taxon>
    </lineage>
</organism>
<proteinExistence type="predicted"/>
<feature type="non-terminal residue" evidence="1">
    <location>
        <position position="1"/>
    </location>
</feature>
<gene>
    <name evidence="1" type="ORF">GMARGA_LOCUS13450</name>
</gene>
<keyword evidence="2" id="KW-1185">Reference proteome</keyword>
<evidence type="ECO:0000313" key="2">
    <source>
        <dbReference type="Proteomes" id="UP000789901"/>
    </source>
</evidence>
<dbReference type="EMBL" id="CAJVQB010008542">
    <property type="protein sequence ID" value="CAG8720174.1"/>
    <property type="molecule type" value="Genomic_DNA"/>
</dbReference>
<accession>A0ABN7V2S3</accession>